<dbReference type="CDD" id="cd14867">
    <property type="entry name" value="uS7_Eukaryote"/>
    <property type="match status" value="1"/>
</dbReference>
<dbReference type="Pfam" id="PF00177">
    <property type="entry name" value="Ribosomal_S7"/>
    <property type="match status" value="1"/>
</dbReference>
<dbReference type="Gene3D" id="1.10.455.10">
    <property type="entry name" value="Ribosomal protein S7 domain"/>
    <property type="match status" value="1"/>
</dbReference>
<dbReference type="SUPFAM" id="SSF47973">
    <property type="entry name" value="Ribosomal protein S7"/>
    <property type="match status" value="1"/>
</dbReference>
<evidence type="ECO:0000256" key="2">
    <source>
        <dbReference type="ARBA" id="ARBA00022980"/>
    </source>
</evidence>
<dbReference type="EMBL" id="HBGD01001368">
    <property type="protein sequence ID" value="CAD9077872.1"/>
    <property type="molecule type" value="Transcribed_RNA"/>
</dbReference>
<dbReference type="InterPro" id="IPR000235">
    <property type="entry name" value="Ribosomal_uS7"/>
</dbReference>
<dbReference type="InterPro" id="IPR005716">
    <property type="entry name" value="Ribosomal_uS7_euk/arc"/>
</dbReference>
<dbReference type="AlphaFoldDB" id="A0A7S1KLQ5"/>
<dbReference type="NCBIfam" id="TIGR01028">
    <property type="entry name" value="uS7_euk_arch"/>
    <property type="match status" value="1"/>
</dbReference>
<dbReference type="InterPro" id="IPR023798">
    <property type="entry name" value="Ribosomal_uS7_dom"/>
</dbReference>
<evidence type="ECO:0000259" key="4">
    <source>
        <dbReference type="Pfam" id="PF00177"/>
    </source>
</evidence>
<evidence type="ECO:0000256" key="1">
    <source>
        <dbReference type="ARBA" id="ARBA00007151"/>
    </source>
</evidence>
<dbReference type="PIRSF" id="PIRSF002122">
    <property type="entry name" value="RPS7p_RPS7a_RPS5e_RPS7o"/>
    <property type="match status" value="1"/>
</dbReference>
<keyword evidence="3" id="KW-0687">Ribonucleoprotein</keyword>
<dbReference type="InterPro" id="IPR036823">
    <property type="entry name" value="Ribosomal_uS7_dom_sf"/>
</dbReference>
<accession>A0A7S1KLQ5</accession>
<dbReference type="PANTHER" id="PTHR11205">
    <property type="entry name" value="RIBOSOMAL PROTEIN S7"/>
    <property type="match status" value="1"/>
</dbReference>
<sequence length="192" mass="21337">MSSPADIKLFGKWSFDEVNVKDVSLVDYINVVDQRYLPHSSGRWATRRFKKARCPIVERLTNALMMKGRGNGKKVMAVRHVKNTFELIHIITGLNPLQVFVDAVSVAGPREDATRIGSGGVVRRQAVDVAPLRRINVAIALITKGARLSSFRSIKSFPECLADEIIAAAGKTQNSFAFRKREEIERSAASNR</sequence>
<reference evidence="5" key="1">
    <citation type="submission" date="2021-01" db="EMBL/GenBank/DDBJ databases">
        <authorList>
            <person name="Corre E."/>
            <person name="Pelletier E."/>
            <person name="Niang G."/>
            <person name="Scheremetjew M."/>
            <person name="Finn R."/>
            <person name="Kale V."/>
            <person name="Holt S."/>
            <person name="Cochrane G."/>
            <person name="Meng A."/>
            <person name="Brown T."/>
            <person name="Cohen L."/>
        </authorList>
    </citation>
    <scope>NUCLEOTIDE SEQUENCE</scope>
    <source>
        <strain evidence="5">WS</strain>
    </source>
</reference>
<dbReference type="NCBIfam" id="NF003106">
    <property type="entry name" value="PRK04027.1"/>
    <property type="match status" value="1"/>
</dbReference>
<evidence type="ECO:0000313" key="5">
    <source>
        <dbReference type="EMBL" id="CAD9077872.1"/>
    </source>
</evidence>
<dbReference type="GO" id="GO:0003735">
    <property type="term" value="F:structural constituent of ribosome"/>
    <property type="evidence" value="ECO:0007669"/>
    <property type="project" value="InterPro"/>
</dbReference>
<dbReference type="GO" id="GO:0006412">
    <property type="term" value="P:translation"/>
    <property type="evidence" value="ECO:0007669"/>
    <property type="project" value="InterPro"/>
</dbReference>
<comment type="similarity">
    <text evidence="1">Belongs to the universal ribosomal protein uS7 family.</text>
</comment>
<proteinExistence type="inferred from homology"/>
<gene>
    <name evidence="5" type="ORF">PCOS0759_LOCUS1104</name>
</gene>
<keyword evidence="2" id="KW-0689">Ribosomal protein</keyword>
<protein>
    <recommendedName>
        <fullName evidence="4">Small ribosomal subunit protein uS7 domain-containing protein</fullName>
    </recommendedName>
</protein>
<name>A0A7S1KLQ5_9EUKA</name>
<evidence type="ECO:0000256" key="3">
    <source>
        <dbReference type="ARBA" id="ARBA00023274"/>
    </source>
</evidence>
<organism evidence="5">
    <name type="scientific">Percolomonas cosmopolitus</name>
    <dbReference type="NCBI Taxonomy" id="63605"/>
    <lineage>
        <taxon>Eukaryota</taxon>
        <taxon>Discoba</taxon>
        <taxon>Heterolobosea</taxon>
        <taxon>Tetramitia</taxon>
        <taxon>Eutetramitia</taxon>
        <taxon>Percolomonadidae</taxon>
        <taxon>Percolomonas</taxon>
    </lineage>
</organism>
<dbReference type="GO" id="GO:0015935">
    <property type="term" value="C:small ribosomal subunit"/>
    <property type="evidence" value="ECO:0007669"/>
    <property type="project" value="InterPro"/>
</dbReference>
<feature type="domain" description="Small ribosomal subunit protein uS7" evidence="4">
    <location>
        <begin position="37"/>
        <end position="192"/>
    </location>
</feature>